<evidence type="ECO:0000313" key="2">
    <source>
        <dbReference type="Proteomes" id="UP001159387"/>
    </source>
</evidence>
<proteinExistence type="predicted"/>
<evidence type="ECO:0000313" key="1">
    <source>
        <dbReference type="EMBL" id="MDH6059970.1"/>
    </source>
</evidence>
<dbReference type="AlphaFoldDB" id="A0AA43KBH8"/>
<dbReference type="Gene3D" id="2.150.10.10">
    <property type="entry name" value="Serralysin-like metalloprotease, C-terminal"/>
    <property type="match status" value="2"/>
</dbReference>
<gene>
    <name evidence="1" type="ORF">NWP17_05880</name>
</gene>
<organism evidence="1 2">
    <name type="scientific">Chrysosporum bergii ANA360D</name>
    <dbReference type="NCBI Taxonomy" id="617107"/>
    <lineage>
        <taxon>Bacteria</taxon>
        <taxon>Bacillati</taxon>
        <taxon>Cyanobacteriota</taxon>
        <taxon>Cyanophyceae</taxon>
        <taxon>Nostocales</taxon>
        <taxon>Nodulariaceae</taxon>
        <taxon>Chrysosporum</taxon>
    </lineage>
</organism>
<dbReference type="EMBL" id="JANQDH010000038">
    <property type="protein sequence ID" value="MDH6059970.1"/>
    <property type="molecule type" value="Genomic_DNA"/>
</dbReference>
<name>A0AA43KBH8_9CYAN</name>
<reference evidence="1 2" key="1">
    <citation type="journal article" date="2023" name="J. Phycol.">
        <title>Chrysosporum ovalisporum is synonymous with the true-branching cyanobacterium Umezakia natans (Nostocales/Aphanizomenonaceae).</title>
        <authorList>
            <person name="McGregor G.B."/>
            <person name="Sendall B.C."/>
            <person name="Niiyama Y."/>
            <person name="Tuji A."/>
            <person name="Willis A."/>
        </authorList>
    </citation>
    <scope>NUCLEOTIDE SEQUENCE [LARGE SCALE GENOMIC DNA]</scope>
    <source>
        <strain evidence="1 2">ANA360D</strain>
    </source>
</reference>
<dbReference type="InterPro" id="IPR001343">
    <property type="entry name" value="Hemolysn_Ca-bd"/>
</dbReference>
<dbReference type="Pfam" id="PF00353">
    <property type="entry name" value="HemolysinCabind"/>
    <property type="match status" value="2"/>
</dbReference>
<dbReference type="GO" id="GO:0005509">
    <property type="term" value="F:calcium ion binding"/>
    <property type="evidence" value="ECO:0007669"/>
    <property type="project" value="InterPro"/>
</dbReference>
<protein>
    <recommendedName>
        <fullName evidence="3">Calcium-binding protein</fullName>
    </recommendedName>
</protein>
<evidence type="ECO:0008006" key="3">
    <source>
        <dbReference type="Google" id="ProtNLM"/>
    </source>
</evidence>
<comment type="caution">
    <text evidence="1">The sequence shown here is derived from an EMBL/GenBank/DDBJ whole genome shotgun (WGS) entry which is preliminary data.</text>
</comment>
<dbReference type="RefSeq" id="WP_280653979.1">
    <property type="nucleotide sequence ID" value="NZ_JANQDH010000038.1"/>
</dbReference>
<dbReference type="Proteomes" id="UP001159387">
    <property type="component" value="Unassembled WGS sequence"/>
</dbReference>
<keyword evidence="2" id="KW-1185">Reference proteome</keyword>
<sequence>MLKTVNTALSNVIDLLTSFASQESLTEKLALVFGVPVTSGMFLDTLANLPDIEVYPDSELQGASGAFSGQTEKIYLSESVVKEESQQLVRVLLEEIGHYLDFRFNTVDSPGDEGAIFAALVLSESLDVESLERLKAEDDARTIILSGQLVEVEQATFIGNGDDTITGTAGDDEISPGRGRDNVDGGAGDDLLIIDYSSNTYIGNTVYVAGIRSNIYDSSGTWQGNLYAYTNNSGAYDQVYFYNIERLQITGTGFDDIIDRGGHGTISVDGGAGIDTINYADFSSFTTDLVVDNSGSTITEANGTVIKNVERFGNLTTGSGNDTVTFANGFDESINTGDGNDTINAGLGRDYVDGGAGDDLLIIDYSSNTHIGRRAYPGSTFYASGIRSN</sequence>
<accession>A0AA43KBH8</accession>
<dbReference type="PRINTS" id="PR00313">
    <property type="entry name" value="CABNDNGRPT"/>
</dbReference>
<dbReference type="InterPro" id="IPR011049">
    <property type="entry name" value="Serralysin-like_metalloprot_C"/>
</dbReference>
<dbReference type="SUPFAM" id="SSF51120">
    <property type="entry name" value="beta-Roll"/>
    <property type="match status" value="2"/>
</dbReference>
<feature type="non-terminal residue" evidence="1">
    <location>
        <position position="389"/>
    </location>
</feature>